<keyword evidence="1" id="KW-0812">Transmembrane</keyword>
<feature type="transmembrane region" description="Helical" evidence="1">
    <location>
        <begin position="26"/>
        <end position="44"/>
    </location>
</feature>
<accession>A0A1G2F0U8</accession>
<name>A0A1G2F0U8_9BACT</name>
<organism evidence="2 3">
    <name type="scientific">Candidatus Niyogibacteria bacterium RIFCSPLOWO2_12_FULL_41_13</name>
    <dbReference type="NCBI Taxonomy" id="1801726"/>
    <lineage>
        <taxon>Bacteria</taxon>
        <taxon>Candidatus Niyogiibacteriota</taxon>
    </lineage>
</organism>
<reference evidence="2 3" key="1">
    <citation type="journal article" date="2016" name="Nat. Commun.">
        <title>Thousands of microbial genomes shed light on interconnected biogeochemical processes in an aquifer system.</title>
        <authorList>
            <person name="Anantharaman K."/>
            <person name="Brown C.T."/>
            <person name="Hug L.A."/>
            <person name="Sharon I."/>
            <person name="Castelle C.J."/>
            <person name="Probst A.J."/>
            <person name="Thomas B.C."/>
            <person name="Singh A."/>
            <person name="Wilkins M.J."/>
            <person name="Karaoz U."/>
            <person name="Brodie E.L."/>
            <person name="Williams K.H."/>
            <person name="Hubbard S.S."/>
            <person name="Banfield J.F."/>
        </authorList>
    </citation>
    <scope>NUCLEOTIDE SEQUENCE [LARGE SCALE GENOMIC DNA]</scope>
</reference>
<dbReference type="AlphaFoldDB" id="A0A1G2F0U8"/>
<dbReference type="STRING" id="1801726.A3H02_01420"/>
<evidence type="ECO:0000313" key="2">
    <source>
        <dbReference type="EMBL" id="OGZ31706.1"/>
    </source>
</evidence>
<proteinExistence type="predicted"/>
<feature type="transmembrane region" description="Helical" evidence="1">
    <location>
        <begin position="64"/>
        <end position="82"/>
    </location>
</feature>
<gene>
    <name evidence="2" type="ORF">A3H02_01420</name>
</gene>
<evidence type="ECO:0000313" key="3">
    <source>
        <dbReference type="Proteomes" id="UP000176787"/>
    </source>
</evidence>
<keyword evidence="1" id="KW-1133">Transmembrane helix</keyword>
<comment type="caution">
    <text evidence="2">The sequence shown here is derived from an EMBL/GenBank/DDBJ whole genome shotgun (WGS) entry which is preliminary data.</text>
</comment>
<dbReference type="EMBL" id="MHMS01000023">
    <property type="protein sequence ID" value="OGZ31706.1"/>
    <property type="molecule type" value="Genomic_DNA"/>
</dbReference>
<dbReference type="Proteomes" id="UP000176787">
    <property type="component" value="Unassembled WGS sequence"/>
</dbReference>
<protein>
    <submittedName>
        <fullName evidence="2">Uncharacterized protein</fullName>
    </submittedName>
</protein>
<keyword evidence="1" id="KW-0472">Membrane</keyword>
<evidence type="ECO:0000256" key="1">
    <source>
        <dbReference type="SAM" id="Phobius"/>
    </source>
</evidence>
<sequence>MVINFNLKKNLLYVNFCDKINSMNKGFFQLIVIFLLIIVIMSLLGVSLSKLTENPALKENLSFLWNWISFILKDFLILIGSIKK</sequence>